<evidence type="ECO:0000313" key="1">
    <source>
        <dbReference type="EMBL" id="KAL3538667.1"/>
    </source>
</evidence>
<gene>
    <name evidence="1" type="ORF">ACH5RR_002033</name>
</gene>
<protein>
    <submittedName>
        <fullName evidence="1">Uncharacterized protein</fullName>
    </submittedName>
</protein>
<organism evidence="1 2">
    <name type="scientific">Cinchona calisaya</name>
    <dbReference type="NCBI Taxonomy" id="153742"/>
    <lineage>
        <taxon>Eukaryota</taxon>
        <taxon>Viridiplantae</taxon>
        <taxon>Streptophyta</taxon>
        <taxon>Embryophyta</taxon>
        <taxon>Tracheophyta</taxon>
        <taxon>Spermatophyta</taxon>
        <taxon>Magnoliopsida</taxon>
        <taxon>eudicotyledons</taxon>
        <taxon>Gunneridae</taxon>
        <taxon>Pentapetalae</taxon>
        <taxon>asterids</taxon>
        <taxon>lamiids</taxon>
        <taxon>Gentianales</taxon>
        <taxon>Rubiaceae</taxon>
        <taxon>Cinchonoideae</taxon>
        <taxon>Cinchoneae</taxon>
        <taxon>Cinchona</taxon>
    </lineage>
</organism>
<dbReference type="EMBL" id="JBJUIK010000001">
    <property type="protein sequence ID" value="KAL3538667.1"/>
    <property type="molecule type" value="Genomic_DNA"/>
</dbReference>
<sequence>MISSKKTTLLEDFFESIKCNLAMQLKKRHFPASRQQGLVKSVELHVRYEEKGGRSQPDSDNLRKISIKMVTLETNDQNAMPVTWPSNLEGGRGGKRMRFLEFGDEVVMRPPETNVA</sequence>
<accession>A0ABD3B533</accession>
<keyword evidence="2" id="KW-1185">Reference proteome</keyword>
<dbReference type="AlphaFoldDB" id="A0ABD3B533"/>
<name>A0ABD3B533_9GENT</name>
<comment type="caution">
    <text evidence="1">The sequence shown here is derived from an EMBL/GenBank/DDBJ whole genome shotgun (WGS) entry which is preliminary data.</text>
</comment>
<evidence type="ECO:0000313" key="2">
    <source>
        <dbReference type="Proteomes" id="UP001630127"/>
    </source>
</evidence>
<reference evidence="1 2" key="1">
    <citation type="submission" date="2024-11" db="EMBL/GenBank/DDBJ databases">
        <title>A near-complete genome assembly of Cinchona calisaya.</title>
        <authorList>
            <person name="Lian D.C."/>
            <person name="Zhao X.W."/>
            <person name="Wei L."/>
        </authorList>
    </citation>
    <scope>NUCLEOTIDE SEQUENCE [LARGE SCALE GENOMIC DNA]</scope>
    <source>
        <tissue evidence="1">Nenye</tissue>
    </source>
</reference>
<proteinExistence type="predicted"/>
<dbReference type="Proteomes" id="UP001630127">
    <property type="component" value="Unassembled WGS sequence"/>
</dbReference>